<evidence type="ECO:0000256" key="5">
    <source>
        <dbReference type="ARBA" id="ARBA00022750"/>
    </source>
</evidence>
<dbReference type="GO" id="GO:0004190">
    <property type="term" value="F:aspartic-type endopeptidase activity"/>
    <property type="evidence" value="ECO:0007669"/>
    <property type="project" value="UniProtKB-UniRule"/>
</dbReference>
<dbReference type="PANTHER" id="PTHR33695:SF1">
    <property type="entry name" value="LIPOPROTEIN SIGNAL PEPTIDASE"/>
    <property type="match status" value="1"/>
</dbReference>
<keyword evidence="13" id="KW-1185">Reference proteome</keyword>
<feature type="transmembrane region" description="Helical" evidence="9">
    <location>
        <begin position="138"/>
        <end position="159"/>
    </location>
</feature>
<dbReference type="Proteomes" id="UP000029393">
    <property type="component" value="Unassembled WGS sequence"/>
</dbReference>
<sequence>MAGPRPNALAWLGLSAVLLVLDQVTKWIAVTRLEYLKPVPFIDGFWNWTLVHNYGAAFSFLSDAGGWQRWFFTVLALVISSVLVAWLARTPRADWRTALPFALVIAGALGNVIDRVRYGYVVDFVDWYLGFTQLPHWPAFNVADACIVGGAIGLVLFSFNTPPAAQGKG</sequence>
<comment type="function">
    <text evidence="9 10">This protein specifically catalyzes the removal of signal peptides from prolipoproteins.</text>
</comment>
<evidence type="ECO:0000256" key="1">
    <source>
        <dbReference type="ARBA" id="ARBA00006139"/>
    </source>
</evidence>
<accession>A0A091AN78</accession>
<evidence type="ECO:0000256" key="2">
    <source>
        <dbReference type="ARBA" id="ARBA00022475"/>
    </source>
</evidence>
<evidence type="ECO:0000256" key="9">
    <source>
        <dbReference type="HAMAP-Rule" id="MF_00161"/>
    </source>
</evidence>
<dbReference type="HAMAP" id="MF_00161">
    <property type="entry name" value="LspA"/>
    <property type="match status" value="1"/>
</dbReference>
<comment type="caution">
    <text evidence="12">The sequence shown here is derived from an EMBL/GenBank/DDBJ whole genome shotgun (WGS) entry which is preliminary data.</text>
</comment>
<evidence type="ECO:0000256" key="7">
    <source>
        <dbReference type="ARBA" id="ARBA00022989"/>
    </source>
</evidence>
<keyword evidence="8 9" id="KW-0472">Membrane</keyword>
<evidence type="ECO:0000256" key="6">
    <source>
        <dbReference type="ARBA" id="ARBA00022801"/>
    </source>
</evidence>
<comment type="catalytic activity">
    <reaction evidence="9 10">
        <text>Release of signal peptides from bacterial membrane prolipoproteins. Hydrolyzes -Xaa-Yaa-Zaa-|-(S,diacylglyceryl)Cys-, in which Xaa is hydrophobic (preferably Leu), and Yaa (Ala or Ser) and Zaa (Gly or Ala) have small, neutral side chains.</text>
        <dbReference type="EC" id="3.4.23.36"/>
    </reaction>
</comment>
<dbReference type="eggNOG" id="COG0597">
    <property type="taxonomic scope" value="Bacteria"/>
</dbReference>
<dbReference type="STRING" id="1384056.N787_05070"/>
<feature type="transmembrane region" description="Helical" evidence="9">
    <location>
        <begin position="99"/>
        <end position="118"/>
    </location>
</feature>
<evidence type="ECO:0000256" key="10">
    <source>
        <dbReference type="RuleBase" id="RU000594"/>
    </source>
</evidence>
<dbReference type="GO" id="GO:0005886">
    <property type="term" value="C:plasma membrane"/>
    <property type="evidence" value="ECO:0007669"/>
    <property type="project" value="UniProtKB-SubCell"/>
</dbReference>
<evidence type="ECO:0000256" key="11">
    <source>
        <dbReference type="RuleBase" id="RU004181"/>
    </source>
</evidence>
<evidence type="ECO:0000256" key="3">
    <source>
        <dbReference type="ARBA" id="ARBA00022670"/>
    </source>
</evidence>
<dbReference type="UniPathway" id="UPA00665"/>
<keyword evidence="3 9" id="KW-0645">Protease</keyword>
<dbReference type="NCBIfam" id="TIGR00077">
    <property type="entry name" value="lspA"/>
    <property type="match status" value="1"/>
</dbReference>
<feature type="transmembrane region" description="Helical" evidence="9">
    <location>
        <begin position="70"/>
        <end position="87"/>
    </location>
</feature>
<name>A0A091AN78_9GAMM</name>
<comment type="pathway">
    <text evidence="9">Protein modification; lipoprotein biosynthesis (signal peptide cleavage).</text>
</comment>
<dbReference type="EC" id="3.4.23.36" evidence="9"/>
<keyword evidence="6 9" id="KW-0378">Hydrolase</keyword>
<keyword evidence="4 9" id="KW-0812">Transmembrane</keyword>
<keyword evidence="5 9" id="KW-0064">Aspartyl protease</keyword>
<gene>
    <name evidence="9" type="primary">lspA</name>
    <name evidence="12" type="ORF">N787_05070</name>
</gene>
<keyword evidence="2 9" id="KW-1003">Cell membrane</keyword>
<dbReference type="InterPro" id="IPR001872">
    <property type="entry name" value="Peptidase_A8"/>
</dbReference>
<feature type="active site" evidence="9">
    <location>
        <position position="123"/>
    </location>
</feature>
<proteinExistence type="inferred from homology"/>
<evidence type="ECO:0000313" key="13">
    <source>
        <dbReference type="Proteomes" id="UP000029393"/>
    </source>
</evidence>
<dbReference type="AlphaFoldDB" id="A0A091AN78"/>
<feature type="active site" evidence="9">
    <location>
        <position position="144"/>
    </location>
</feature>
<comment type="similarity">
    <text evidence="1 9 11">Belongs to the peptidase A8 family.</text>
</comment>
<dbReference type="PANTHER" id="PTHR33695">
    <property type="entry name" value="LIPOPROTEIN SIGNAL PEPTIDASE"/>
    <property type="match status" value="1"/>
</dbReference>
<keyword evidence="7 9" id="KW-1133">Transmembrane helix</keyword>
<dbReference type="PATRIC" id="fig|1384056.3.peg.2529"/>
<evidence type="ECO:0000256" key="4">
    <source>
        <dbReference type="ARBA" id="ARBA00022692"/>
    </source>
</evidence>
<comment type="caution">
    <text evidence="9">Lacks conserved residue(s) required for the propagation of feature annotation.</text>
</comment>
<comment type="subcellular location">
    <subcellularLocation>
        <location evidence="9">Cell membrane</location>
        <topology evidence="9">Multi-pass membrane protein</topology>
    </subcellularLocation>
</comment>
<protein>
    <recommendedName>
        <fullName evidence="9">Lipoprotein signal peptidase</fullName>
        <ecNumber evidence="9">3.4.23.36</ecNumber>
    </recommendedName>
    <alternativeName>
        <fullName evidence="9">Prolipoprotein signal peptidase</fullName>
    </alternativeName>
    <alternativeName>
        <fullName evidence="9">Signal peptidase II</fullName>
        <shortName evidence="9">SPase II</shortName>
    </alternativeName>
</protein>
<dbReference type="EMBL" id="AVCK01000063">
    <property type="protein sequence ID" value="KFN41643.1"/>
    <property type="molecule type" value="Genomic_DNA"/>
</dbReference>
<dbReference type="GO" id="GO:0006508">
    <property type="term" value="P:proteolysis"/>
    <property type="evidence" value="ECO:0007669"/>
    <property type="project" value="UniProtKB-KW"/>
</dbReference>
<dbReference type="PRINTS" id="PR00781">
    <property type="entry name" value="LIPOSIGPTASE"/>
</dbReference>
<dbReference type="Pfam" id="PF01252">
    <property type="entry name" value="Peptidase_A8"/>
    <property type="match status" value="1"/>
</dbReference>
<evidence type="ECO:0000313" key="12">
    <source>
        <dbReference type="EMBL" id="KFN41643.1"/>
    </source>
</evidence>
<organism evidence="12 13">
    <name type="scientific">Arenimonas metalli CF5-1</name>
    <dbReference type="NCBI Taxonomy" id="1384056"/>
    <lineage>
        <taxon>Bacteria</taxon>
        <taxon>Pseudomonadati</taxon>
        <taxon>Pseudomonadota</taxon>
        <taxon>Gammaproteobacteria</taxon>
        <taxon>Lysobacterales</taxon>
        <taxon>Lysobacteraceae</taxon>
        <taxon>Arenimonas</taxon>
    </lineage>
</organism>
<dbReference type="PROSITE" id="PS00855">
    <property type="entry name" value="SPASE_II"/>
    <property type="match status" value="1"/>
</dbReference>
<evidence type="ECO:0000256" key="8">
    <source>
        <dbReference type="ARBA" id="ARBA00023136"/>
    </source>
</evidence>
<reference evidence="12 13" key="1">
    <citation type="submission" date="2013-09" db="EMBL/GenBank/DDBJ databases">
        <title>Genome sequencing of Arenimonas metalli.</title>
        <authorList>
            <person name="Chen F."/>
            <person name="Wang G."/>
        </authorList>
    </citation>
    <scope>NUCLEOTIDE SEQUENCE [LARGE SCALE GENOMIC DNA]</scope>
    <source>
        <strain evidence="12 13">CF5-1</strain>
    </source>
</reference>